<evidence type="ECO:0000313" key="3">
    <source>
        <dbReference type="Proteomes" id="UP000018559"/>
    </source>
</evidence>
<gene>
    <name evidence="2" type="ORF">LEQ_0371c</name>
</gene>
<evidence type="ECO:0000256" key="1">
    <source>
        <dbReference type="SAM" id="Coils"/>
    </source>
</evidence>
<dbReference type="AlphaFoldDB" id="V7HZQ9"/>
<dbReference type="PATRIC" id="fig|1392007.3.peg.675"/>
<organism evidence="2 3">
    <name type="scientific">Ligilactobacillus equi DPC 6820</name>
    <dbReference type="NCBI Taxonomy" id="1392007"/>
    <lineage>
        <taxon>Bacteria</taxon>
        <taxon>Bacillati</taxon>
        <taxon>Bacillota</taxon>
        <taxon>Bacilli</taxon>
        <taxon>Lactobacillales</taxon>
        <taxon>Lactobacillaceae</taxon>
        <taxon>Ligilactobacillus</taxon>
    </lineage>
</organism>
<keyword evidence="3" id="KW-1185">Reference proteome</keyword>
<name>V7HZQ9_9LACO</name>
<dbReference type="EMBL" id="AWWH01000066">
    <property type="protein sequence ID" value="ETA74506.1"/>
    <property type="molecule type" value="Genomic_DNA"/>
</dbReference>
<protein>
    <submittedName>
        <fullName evidence="2">Chromosome partitioning protein, DNA-binding protein</fullName>
    </submittedName>
</protein>
<keyword evidence="2" id="KW-0238">DNA-binding</keyword>
<reference evidence="2 3" key="1">
    <citation type="journal article" date="2014" name="Genome Announc.">
        <title>The Genome of the Predominant Equine Lactobacillus Species, Lactobacillus equi, Is Reflective of Its Lifestyle Adaptations to an Herbivorous Host.</title>
        <authorList>
            <person name="O'Donnell M.M."/>
            <person name="Harris H.M."/>
            <person name="O'Toole P.W."/>
            <person name="Ross R.P."/>
        </authorList>
    </citation>
    <scope>NUCLEOTIDE SEQUENCE [LARGE SCALE GENOMIC DNA]</scope>
    <source>
        <strain evidence="2 3">DPC 6820</strain>
    </source>
</reference>
<accession>V7HZQ9</accession>
<comment type="caution">
    <text evidence="2">The sequence shown here is derived from an EMBL/GenBank/DDBJ whole genome shotgun (WGS) entry which is preliminary data.</text>
</comment>
<dbReference type="GO" id="GO:0003677">
    <property type="term" value="F:DNA binding"/>
    <property type="evidence" value="ECO:0007669"/>
    <property type="project" value="UniProtKB-KW"/>
</dbReference>
<feature type="coiled-coil region" evidence="1">
    <location>
        <begin position="84"/>
        <end position="111"/>
    </location>
</feature>
<proteinExistence type="predicted"/>
<sequence length="192" mass="22151">MCEKYNLTSKEYSIAQKASMSLRYNMIALMGLPEEVQVAMLDAIISRNRFKDDEEIFSLFKKKLTLDEIESVSEKDELSDSSSLDKVEEKLSQANAQIMEKLNAIEKNQERNFKSNLKNLSSVNRNILGIIRFLAMRFSDLYDNGKSKSENPSYPENADNTLKYVKRIDAMAQDEVLRRKTLSRTKKSQQQS</sequence>
<keyword evidence="1" id="KW-0175">Coiled coil</keyword>
<dbReference type="Proteomes" id="UP000018559">
    <property type="component" value="Unassembled WGS sequence"/>
</dbReference>
<evidence type="ECO:0000313" key="2">
    <source>
        <dbReference type="EMBL" id="ETA74506.1"/>
    </source>
</evidence>